<name>A0A848G431_9RHOO</name>
<dbReference type="Proteomes" id="UP000580043">
    <property type="component" value="Unassembled WGS sequence"/>
</dbReference>
<feature type="signal peptide" evidence="1">
    <location>
        <begin position="1"/>
        <end position="28"/>
    </location>
</feature>
<proteinExistence type="predicted"/>
<keyword evidence="3" id="KW-1185">Reference proteome</keyword>
<keyword evidence="1" id="KW-0732">Signal</keyword>
<evidence type="ECO:0000256" key="1">
    <source>
        <dbReference type="SAM" id="SignalP"/>
    </source>
</evidence>
<evidence type="ECO:0008006" key="4">
    <source>
        <dbReference type="Google" id="ProtNLM"/>
    </source>
</evidence>
<dbReference type="EMBL" id="JABBGA010000006">
    <property type="protein sequence ID" value="NML26014.1"/>
    <property type="molecule type" value="Genomic_DNA"/>
</dbReference>
<protein>
    <recommendedName>
        <fullName evidence="4">Secreted protein</fullName>
    </recommendedName>
</protein>
<evidence type="ECO:0000313" key="3">
    <source>
        <dbReference type="Proteomes" id="UP000580043"/>
    </source>
</evidence>
<gene>
    <name evidence="2" type="ORF">HHL15_09690</name>
</gene>
<dbReference type="RefSeq" id="WP_169145562.1">
    <property type="nucleotide sequence ID" value="NZ_JABBGA010000006.1"/>
</dbReference>
<dbReference type="AlphaFoldDB" id="A0A848G431"/>
<feature type="chain" id="PRO_5032922362" description="Secreted protein" evidence="1">
    <location>
        <begin position="29"/>
        <end position="71"/>
    </location>
</feature>
<accession>A0A848G431</accession>
<organism evidence="2 3">
    <name type="scientific">Zoogloea dura</name>
    <dbReference type="NCBI Taxonomy" id="2728840"/>
    <lineage>
        <taxon>Bacteria</taxon>
        <taxon>Pseudomonadati</taxon>
        <taxon>Pseudomonadota</taxon>
        <taxon>Betaproteobacteria</taxon>
        <taxon>Rhodocyclales</taxon>
        <taxon>Zoogloeaceae</taxon>
        <taxon>Zoogloea</taxon>
    </lineage>
</organism>
<reference evidence="2 3" key="1">
    <citation type="submission" date="2020-04" db="EMBL/GenBank/DDBJ databases">
        <title>Zoogloea sp. G-4-1-14 isolated from soil.</title>
        <authorList>
            <person name="Dahal R.H."/>
        </authorList>
    </citation>
    <scope>NUCLEOTIDE SEQUENCE [LARGE SCALE GENOMIC DNA]</scope>
    <source>
        <strain evidence="2 3">G-4-1-14</strain>
    </source>
</reference>
<comment type="caution">
    <text evidence="2">The sequence shown here is derived from an EMBL/GenBank/DDBJ whole genome shotgun (WGS) entry which is preliminary data.</text>
</comment>
<sequence length="71" mass="7598">MSGGSPLRRLAGSLALLLAASFSPSLSAAPAPWYLWASQHSDRRICTQTSPGPGWTRVAGPYRDARCQRAL</sequence>
<evidence type="ECO:0000313" key="2">
    <source>
        <dbReference type="EMBL" id="NML26014.1"/>
    </source>
</evidence>